<evidence type="ECO:0000256" key="1">
    <source>
        <dbReference type="SAM" id="MobiDB-lite"/>
    </source>
</evidence>
<sequence length="281" mass="30702">MPPARCDVPLIEKAPVLHPSVYDLTVHDYPNTGGPFVLLAPHTADPTYAPLHELARAYGLTDHALIGLRAPDHVAVEQARDAVRSLRDAAARAGYRVHGTLADEPVPTREQERHRYAVVRLSEQHGDLADFARAMAGHLPGRWNVSLPPMDTSFRQIELTDRIWDEGHLYWLAVEFAVDRAAVLTGPRSTELIVVHRIYGRKPFMVGALIPPKADPELGPHDAPNGVSVPRDPARAADRVVRRLLPAYRRAVAQTTPATARPPATATPAAPAVTSPAVRSR</sequence>
<accession>A0ABP9GNY3</accession>
<feature type="region of interest" description="Disordered" evidence="1">
    <location>
        <begin position="252"/>
        <end position="281"/>
    </location>
</feature>
<evidence type="ECO:0000313" key="3">
    <source>
        <dbReference type="Proteomes" id="UP001500466"/>
    </source>
</evidence>
<reference evidence="3" key="1">
    <citation type="journal article" date="2019" name="Int. J. Syst. Evol. Microbiol.">
        <title>The Global Catalogue of Microorganisms (GCM) 10K type strain sequencing project: providing services to taxonomists for standard genome sequencing and annotation.</title>
        <authorList>
            <consortium name="The Broad Institute Genomics Platform"/>
            <consortium name="The Broad Institute Genome Sequencing Center for Infectious Disease"/>
            <person name="Wu L."/>
            <person name="Ma J."/>
        </authorList>
    </citation>
    <scope>NUCLEOTIDE SEQUENCE [LARGE SCALE GENOMIC DNA]</scope>
    <source>
        <strain evidence="3">JCM 17986</strain>
    </source>
</reference>
<evidence type="ECO:0000313" key="2">
    <source>
        <dbReference type="EMBL" id="GAA4947537.1"/>
    </source>
</evidence>
<protein>
    <recommendedName>
        <fullName evidence="4">N-formylglutamate amidohydrolase</fullName>
    </recommendedName>
</protein>
<dbReference type="Proteomes" id="UP001500466">
    <property type="component" value="Unassembled WGS sequence"/>
</dbReference>
<name>A0ABP9GNY3_9ACTN</name>
<keyword evidence="3" id="KW-1185">Reference proteome</keyword>
<proteinExistence type="predicted"/>
<organism evidence="2 3">
    <name type="scientific">Yinghuangia aomiensis</name>
    <dbReference type="NCBI Taxonomy" id="676205"/>
    <lineage>
        <taxon>Bacteria</taxon>
        <taxon>Bacillati</taxon>
        <taxon>Actinomycetota</taxon>
        <taxon>Actinomycetes</taxon>
        <taxon>Kitasatosporales</taxon>
        <taxon>Streptomycetaceae</taxon>
        <taxon>Yinghuangia</taxon>
    </lineage>
</organism>
<comment type="caution">
    <text evidence="2">The sequence shown here is derived from an EMBL/GenBank/DDBJ whole genome shotgun (WGS) entry which is preliminary data.</text>
</comment>
<evidence type="ECO:0008006" key="4">
    <source>
        <dbReference type="Google" id="ProtNLM"/>
    </source>
</evidence>
<dbReference type="EMBL" id="BAABHS010000001">
    <property type="protein sequence ID" value="GAA4947537.1"/>
    <property type="molecule type" value="Genomic_DNA"/>
</dbReference>
<gene>
    <name evidence="2" type="ORF">GCM10023205_04340</name>
</gene>
<dbReference type="RefSeq" id="WP_345673470.1">
    <property type="nucleotide sequence ID" value="NZ_BAABHS010000001.1"/>
</dbReference>